<evidence type="ECO:0000313" key="1">
    <source>
        <dbReference type="EMBL" id="KZR97035.1"/>
    </source>
</evidence>
<sequence>MFGRGKMLYNTRQSSLSWADENRTVNASELYELLKACLPNGELIHLKSAT</sequence>
<evidence type="ECO:0000313" key="2">
    <source>
        <dbReference type="Proteomes" id="UP000076858"/>
    </source>
</evidence>
<reference evidence="1 2" key="1">
    <citation type="submission" date="2016-03" db="EMBL/GenBank/DDBJ databases">
        <title>EvidentialGene: Evidence-directed Construction of Genes on Genomes.</title>
        <authorList>
            <person name="Gilbert D.G."/>
            <person name="Choi J.-H."/>
            <person name="Mockaitis K."/>
            <person name="Colbourne J."/>
            <person name="Pfrender M."/>
        </authorList>
    </citation>
    <scope>NUCLEOTIDE SEQUENCE [LARGE SCALE GENOMIC DNA]</scope>
    <source>
        <strain evidence="1 2">Xinb3</strain>
        <tissue evidence="1">Complete organism</tissue>
    </source>
</reference>
<keyword evidence="2" id="KW-1185">Reference proteome</keyword>
<dbReference type="Proteomes" id="UP000076858">
    <property type="component" value="Unassembled WGS sequence"/>
</dbReference>
<name>A0A164ER34_9CRUS</name>
<dbReference type="AlphaFoldDB" id="A0A164ER34"/>
<comment type="caution">
    <text evidence="1">The sequence shown here is derived from an EMBL/GenBank/DDBJ whole genome shotgun (WGS) entry which is preliminary data.</text>
</comment>
<accession>A0A164ER34</accession>
<protein>
    <submittedName>
        <fullName evidence="1">Uncharacterized protein</fullName>
    </submittedName>
</protein>
<organism evidence="1 2">
    <name type="scientific">Daphnia magna</name>
    <dbReference type="NCBI Taxonomy" id="35525"/>
    <lineage>
        <taxon>Eukaryota</taxon>
        <taxon>Metazoa</taxon>
        <taxon>Ecdysozoa</taxon>
        <taxon>Arthropoda</taxon>
        <taxon>Crustacea</taxon>
        <taxon>Branchiopoda</taxon>
        <taxon>Diplostraca</taxon>
        <taxon>Cladocera</taxon>
        <taxon>Anomopoda</taxon>
        <taxon>Daphniidae</taxon>
        <taxon>Daphnia</taxon>
    </lineage>
</organism>
<gene>
    <name evidence="1" type="ORF">APZ42_008308</name>
</gene>
<dbReference type="EMBL" id="LRGB01022851">
    <property type="protein sequence ID" value="KZR97035.1"/>
    <property type="molecule type" value="Genomic_DNA"/>
</dbReference>
<proteinExistence type="predicted"/>